<dbReference type="EMBL" id="JBHLZU010000011">
    <property type="protein sequence ID" value="MFB9905260.1"/>
    <property type="molecule type" value="Genomic_DNA"/>
</dbReference>
<feature type="compositionally biased region" description="Basic and acidic residues" evidence="1">
    <location>
        <begin position="297"/>
        <end position="308"/>
    </location>
</feature>
<gene>
    <name evidence="3" type="ORF">ACFFQA_15085</name>
</gene>
<evidence type="ECO:0000256" key="2">
    <source>
        <dbReference type="SAM" id="Phobius"/>
    </source>
</evidence>
<feature type="compositionally biased region" description="Basic and acidic residues" evidence="1">
    <location>
        <begin position="339"/>
        <end position="374"/>
    </location>
</feature>
<protein>
    <submittedName>
        <fullName evidence="3">Uncharacterized protein</fullName>
    </submittedName>
</protein>
<comment type="caution">
    <text evidence="3">The sequence shown here is derived from an EMBL/GenBank/DDBJ whole genome shotgun (WGS) entry which is preliminary data.</text>
</comment>
<feature type="region of interest" description="Disordered" evidence="1">
    <location>
        <begin position="192"/>
        <end position="467"/>
    </location>
</feature>
<dbReference type="Proteomes" id="UP001589693">
    <property type="component" value="Unassembled WGS sequence"/>
</dbReference>
<feature type="compositionally biased region" description="Basic and acidic residues" evidence="1">
    <location>
        <begin position="383"/>
        <end position="435"/>
    </location>
</feature>
<evidence type="ECO:0000313" key="4">
    <source>
        <dbReference type="Proteomes" id="UP001589693"/>
    </source>
</evidence>
<keyword evidence="2" id="KW-0812">Transmembrane</keyword>
<proteinExistence type="predicted"/>
<keyword evidence="2" id="KW-0472">Membrane</keyword>
<evidence type="ECO:0000313" key="3">
    <source>
        <dbReference type="EMBL" id="MFB9905260.1"/>
    </source>
</evidence>
<sequence>MMRLSTAVWLPTGNKEVLAVSSLFGEVWVYSLLAFLVGVGATWLWYVRPARRRLVELEDELARAKPTKAHAVPVQPTAIQPAPVLLDPARPEPPLPEPPVQELVDPVFAEPVPTQRTELVEPPEPVRPEPVRDETARIDLPTAKIDVRKPSTLSDIPIPPAPTEYLEQLQREREAEHARAASAADDHEPLFFEATTPPMGISQAAIEQELRAAGAAEDHTARPQPSPAPRSTQPTAPPEVDPMEMELADHTPTALIPRVEWRGGYPDAGKPTAETATDDDVDDPNAGAAPGQGADCEPERELPQRELAEPEIPQRQVAFSRGSATGQIPVVPAQSAEPEVERSEDAEERADAERQAEAERVAAEQRAEAERQAEAQRQAEAAEAERLEAERVAAEQRAEAERQAEAQRQAEARQRAEQERAEAAQREAELRKLQEKPAPAQQRTRSLFEPVVDPDSVAGSPNGRAHS</sequence>
<keyword evidence="4" id="KW-1185">Reference proteome</keyword>
<name>A0ABV5ZWI7_9PSEU</name>
<keyword evidence="2" id="KW-1133">Transmembrane helix</keyword>
<accession>A0ABV5ZWI7</accession>
<feature type="transmembrane region" description="Helical" evidence="2">
    <location>
        <begin position="29"/>
        <end position="47"/>
    </location>
</feature>
<organism evidence="3 4">
    <name type="scientific">Allokutzneria oryzae</name>
    <dbReference type="NCBI Taxonomy" id="1378989"/>
    <lineage>
        <taxon>Bacteria</taxon>
        <taxon>Bacillati</taxon>
        <taxon>Actinomycetota</taxon>
        <taxon>Actinomycetes</taxon>
        <taxon>Pseudonocardiales</taxon>
        <taxon>Pseudonocardiaceae</taxon>
        <taxon>Allokutzneria</taxon>
    </lineage>
</organism>
<reference evidence="3 4" key="1">
    <citation type="submission" date="2024-09" db="EMBL/GenBank/DDBJ databases">
        <authorList>
            <person name="Sun Q."/>
            <person name="Mori K."/>
        </authorList>
    </citation>
    <scope>NUCLEOTIDE SEQUENCE [LARGE SCALE GENOMIC DNA]</scope>
    <source>
        <strain evidence="3 4">TBRC 7907</strain>
    </source>
</reference>
<evidence type="ECO:0000256" key="1">
    <source>
        <dbReference type="SAM" id="MobiDB-lite"/>
    </source>
</evidence>